<feature type="transmembrane region" description="Helical" evidence="1">
    <location>
        <begin position="20"/>
        <end position="42"/>
    </location>
</feature>
<dbReference type="AlphaFoldDB" id="A0AAP4D6H5"/>
<dbReference type="EMBL" id="JARGEQ010000127">
    <property type="protein sequence ID" value="MDF1587437.1"/>
    <property type="molecule type" value="Genomic_DNA"/>
</dbReference>
<dbReference type="RefSeq" id="WP_327789862.1">
    <property type="nucleotide sequence ID" value="NZ_JARGEQ010000127.1"/>
</dbReference>
<accession>A0AAP4D6H5</accession>
<comment type="caution">
    <text evidence="2">The sequence shown here is derived from an EMBL/GenBank/DDBJ whole genome shotgun (WGS) entry which is preliminary data.</text>
</comment>
<keyword evidence="1" id="KW-0472">Membrane</keyword>
<keyword evidence="3" id="KW-1185">Reference proteome</keyword>
<name>A0AAP4D6H5_9PROT</name>
<keyword evidence="1" id="KW-1133">Transmembrane helix</keyword>
<evidence type="ECO:0000256" key="1">
    <source>
        <dbReference type="SAM" id="Phobius"/>
    </source>
</evidence>
<gene>
    <name evidence="2" type="ORF">PZ740_13700</name>
</gene>
<dbReference type="Proteomes" id="UP001301140">
    <property type="component" value="Unassembled WGS sequence"/>
</dbReference>
<evidence type="ECO:0000313" key="3">
    <source>
        <dbReference type="Proteomes" id="UP001301140"/>
    </source>
</evidence>
<keyword evidence="1" id="KW-0812">Transmembrane</keyword>
<proteinExistence type="predicted"/>
<reference evidence="2 3" key="1">
    <citation type="submission" date="2023-03" db="EMBL/GenBank/DDBJ databases">
        <title>YIM 152171 draft genome.</title>
        <authorList>
            <person name="Yang Z."/>
        </authorList>
    </citation>
    <scope>NUCLEOTIDE SEQUENCE [LARGE SCALE GENOMIC DNA]</scope>
    <source>
        <strain evidence="2 3">YIM 152171</strain>
    </source>
</reference>
<evidence type="ECO:0000313" key="2">
    <source>
        <dbReference type="EMBL" id="MDF1587437.1"/>
    </source>
</evidence>
<organism evidence="2 3">
    <name type="scientific">Marinimicrococcus flavescens</name>
    <dbReference type="NCBI Taxonomy" id="3031815"/>
    <lineage>
        <taxon>Bacteria</taxon>
        <taxon>Pseudomonadati</taxon>
        <taxon>Pseudomonadota</taxon>
        <taxon>Alphaproteobacteria</taxon>
        <taxon>Geminicoccales</taxon>
        <taxon>Geminicoccaceae</taxon>
        <taxon>Marinimicrococcus</taxon>
    </lineage>
</organism>
<protein>
    <submittedName>
        <fullName evidence="2">Uncharacterized protein</fullName>
    </submittedName>
</protein>
<sequence>MNETAGGMGGGMMEGMGGMMWGMGLVWILVIVLLVLGIAALVKYLRGGRGR</sequence>